<accession>A0A6C0AU76</accession>
<organism evidence="1">
    <name type="scientific">viral metagenome</name>
    <dbReference type="NCBI Taxonomy" id="1070528"/>
    <lineage>
        <taxon>unclassified sequences</taxon>
        <taxon>metagenomes</taxon>
        <taxon>organismal metagenomes</taxon>
    </lineage>
</organism>
<reference evidence="1" key="1">
    <citation type="journal article" date="2020" name="Nature">
        <title>Giant virus diversity and host interactions through global metagenomics.</title>
        <authorList>
            <person name="Schulz F."/>
            <person name="Roux S."/>
            <person name="Paez-Espino D."/>
            <person name="Jungbluth S."/>
            <person name="Walsh D.A."/>
            <person name="Denef V.J."/>
            <person name="McMahon K.D."/>
            <person name="Konstantinidis K.T."/>
            <person name="Eloe-Fadrosh E.A."/>
            <person name="Kyrpides N.C."/>
            <person name="Woyke T."/>
        </authorList>
    </citation>
    <scope>NUCLEOTIDE SEQUENCE</scope>
    <source>
        <strain evidence="1">GVMAG-S-ERX555943-30</strain>
    </source>
</reference>
<name>A0A6C0AU76_9ZZZZ</name>
<proteinExistence type="predicted"/>
<sequence length="88" mass="10628">MSSSPIPTKEIPIEDPFAYYENINRKQFQKLLFISNALDNGWTVKKQEHQYIFTKKHENKKEVFQENYLEQFILENNNLDTFLKKTNK</sequence>
<dbReference type="EMBL" id="MN738758">
    <property type="protein sequence ID" value="QHS83487.1"/>
    <property type="molecule type" value="Genomic_DNA"/>
</dbReference>
<dbReference type="AlphaFoldDB" id="A0A6C0AU76"/>
<protein>
    <submittedName>
        <fullName evidence="1">Uncharacterized protein</fullName>
    </submittedName>
</protein>
<evidence type="ECO:0000313" key="1">
    <source>
        <dbReference type="EMBL" id="QHS83487.1"/>
    </source>
</evidence>